<evidence type="ECO:0000313" key="5">
    <source>
        <dbReference type="Proteomes" id="UP001221413"/>
    </source>
</evidence>
<dbReference type="InterPro" id="IPR042460">
    <property type="entry name" value="DCN1-like_PONY"/>
</dbReference>
<evidence type="ECO:0000256" key="1">
    <source>
        <dbReference type="RuleBase" id="RU410713"/>
    </source>
</evidence>
<evidence type="ECO:0000256" key="2">
    <source>
        <dbReference type="SAM" id="MobiDB-lite"/>
    </source>
</evidence>
<comment type="function">
    <text evidence="1">Neddylation of cullins play an essential role in the regulation of SCF-type complexes activity.</text>
</comment>
<organism evidence="4 5">
    <name type="scientific">Drechslerella dactyloides</name>
    <name type="common">Nematode-trapping fungus</name>
    <name type="synonym">Arthrobotrys dactyloides</name>
    <dbReference type="NCBI Taxonomy" id="74499"/>
    <lineage>
        <taxon>Eukaryota</taxon>
        <taxon>Fungi</taxon>
        <taxon>Dikarya</taxon>
        <taxon>Ascomycota</taxon>
        <taxon>Pezizomycotina</taxon>
        <taxon>Orbiliomycetes</taxon>
        <taxon>Orbiliales</taxon>
        <taxon>Orbiliaceae</taxon>
        <taxon>Drechslerella</taxon>
    </lineage>
</organism>
<accession>A0AAD6NKT5</accession>
<dbReference type="InterPro" id="IPR014764">
    <property type="entry name" value="DCN-prot"/>
</dbReference>
<dbReference type="Pfam" id="PF03556">
    <property type="entry name" value="Cullin_binding"/>
    <property type="match status" value="1"/>
</dbReference>
<gene>
    <name evidence="4" type="ORF">Dda_2691</name>
</gene>
<proteinExistence type="predicted"/>
<dbReference type="GO" id="GO:0000151">
    <property type="term" value="C:ubiquitin ligase complex"/>
    <property type="evidence" value="ECO:0007669"/>
    <property type="project" value="TreeGrafter"/>
</dbReference>
<dbReference type="EMBL" id="JAQGDS010000003">
    <property type="protein sequence ID" value="KAJ6261892.1"/>
    <property type="molecule type" value="Genomic_DNA"/>
</dbReference>
<dbReference type="GO" id="GO:0005886">
    <property type="term" value="C:plasma membrane"/>
    <property type="evidence" value="ECO:0007669"/>
    <property type="project" value="UniProtKB-ARBA"/>
</dbReference>
<evidence type="ECO:0000313" key="4">
    <source>
        <dbReference type="EMBL" id="KAJ6261892.1"/>
    </source>
</evidence>
<feature type="compositionally biased region" description="Basic and acidic residues" evidence="2">
    <location>
        <begin position="61"/>
        <end position="73"/>
    </location>
</feature>
<dbReference type="PANTHER" id="PTHR12281">
    <property type="entry name" value="RP42 RELATED"/>
    <property type="match status" value="1"/>
</dbReference>
<dbReference type="PANTHER" id="PTHR12281:SF31">
    <property type="entry name" value="DCN1-LIKE PROTEIN 3"/>
    <property type="match status" value="1"/>
</dbReference>
<dbReference type="Gene3D" id="1.10.238.10">
    <property type="entry name" value="EF-hand"/>
    <property type="match status" value="1"/>
</dbReference>
<dbReference type="FunFam" id="1.10.238.200:FF:000003">
    <property type="entry name" value="DCN1-like protein 3"/>
    <property type="match status" value="1"/>
</dbReference>
<sequence>MMFRPRYPPLQSYTSSQRAALSHFMQFTQTPERTAAKVQLQSRPRLLPHISAPVTAVESSRLIDRSGRSRESPRYALRPQKSLTPPRAGFRYYQNPGSGSTGGPTNIAALHAIFDQYRLPDDGPDVFSIGATMGYFEALGLGLEDPTVLALSKALDSPSMGEFTRKGFVDGWSQLGADTMDKMKEKINGLRKSMESNEPFFKEVYLWTFNWAKPTGQKSLPLENAVEWWKLLLSSKFPVHLDRWIEFLTTKWNKSVPKDTWNMLYSFAVFTQGDPTLATYDEMSSWPSVIDSYVEFYREQEE</sequence>
<dbReference type="GO" id="GO:0032182">
    <property type="term" value="F:ubiquitin-like protein binding"/>
    <property type="evidence" value="ECO:0007669"/>
    <property type="project" value="TreeGrafter"/>
</dbReference>
<dbReference type="PROSITE" id="PS51229">
    <property type="entry name" value="DCUN1"/>
    <property type="match status" value="1"/>
</dbReference>
<feature type="region of interest" description="Disordered" evidence="2">
    <location>
        <begin position="60"/>
        <end position="88"/>
    </location>
</feature>
<dbReference type="GO" id="GO:0031624">
    <property type="term" value="F:ubiquitin conjugating enzyme binding"/>
    <property type="evidence" value="ECO:0007669"/>
    <property type="project" value="TreeGrafter"/>
</dbReference>
<dbReference type="GO" id="GO:0045116">
    <property type="term" value="P:protein neddylation"/>
    <property type="evidence" value="ECO:0007669"/>
    <property type="project" value="TreeGrafter"/>
</dbReference>
<reference evidence="4" key="1">
    <citation type="submission" date="2023-01" db="EMBL/GenBank/DDBJ databases">
        <title>The chitinases involved in constricting ring structure development in the nematode-trapping fungus Drechslerella dactyloides.</title>
        <authorList>
            <person name="Wang R."/>
            <person name="Zhang L."/>
            <person name="Tang P."/>
            <person name="Li S."/>
            <person name="Liang L."/>
        </authorList>
    </citation>
    <scope>NUCLEOTIDE SEQUENCE</scope>
    <source>
        <strain evidence="4">YMF1.00031</strain>
    </source>
</reference>
<dbReference type="Gene3D" id="1.10.238.200">
    <property type="entry name" value="Cullin, PONY binding domain"/>
    <property type="match status" value="1"/>
</dbReference>
<name>A0AAD6NKT5_DREDA</name>
<protein>
    <recommendedName>
        <fullName evidence="1">Defective in cullin neddylation protein</fullName>
    </recommendedName>
</protein>
<keyword evidence="5" id="KW-1185">Reference proteome</keyword>
<evidence type="ECO:0000259" key="3">
    <source>
        <dbReference type="PROSITE" id="PS51229"/>
    </source>
</evidence>
<dbReference type="AlphaFoldDB" id="A0AAD6NKT5"/>
<dbReference type="GO" id="GO:0097602">
    <property type="term" value="F:cullin family protein binding"/>
    <property type="evidence" value="ECO:0007669"/>
    <property type="project" value="TreeGrafter"/>
</dbReference>
<dbReference type="Proteomes" id="UP001221413">
    <property type="component" value="Unassembled WGS sequence"/>
</dbReference>
<comment type="caution">
    <text evidence="4">The sequence shown here is derived from an EMBL/GenBank/DDBJ whole genome shotgun (WGS) entry which is preliminary data.</text>
</comment>
<dbReference type="InterPro" id="IPR005176">
    <property type="entry name" value="PONY_dom"/>
</dbReference>
<feature type="domain" description="DCUN1" evidence="3">
    <location>
        <begin position="105"/>
        <end position="298"/>
    </location>
</feature>